<dbReference type="OrthoDB" id="4655872at2759"/>
<evidence type="ECO:0000256" key="1">
    <source>
        <dbReference type="SAM" id="MobiDB-lite"/>
    </source>
</evidence>
<proteinExistence type="predicted"/>
<dbReference type="EMBL" id="JAAOAV010000106">
    <property type="protein sequence ID" value="KAF5601817.1"/>
    <property type="molecule type" value="Genomic_DNA"/>
</dbReference>
<dbReference type="AlphaFoldDB" id="A0A8H5UWE6"/>
<dbReference type="Proteomes" id="UP000547976">
    <property type="component" value="Unassembled WGS sequence"/>
</dbReference>
<keyword evidence="4" id="KW-1185">Reference proteome</keyword>
<protein>
    <recommendedName>
        <fullName evidence="2">2EXR domain-containing protein</fullName>
    </recommendedName>
</protein>
<dbReference type="RefSeq" id="XP_036536511.1">
    <property type="nucleotide sequence ID" value="XM_036686350.1"/>
</dbReference>
<dbReference type="InterPro" id="IPR045518">
    <property type="entry name" value="2EXR"/>
</dbReference>
<evidence type="ECO:0000313" key="3">
    <source>
        <dbReference type="EMBL" id="KAF5601817.1"/>
    </source>
</evidence>
<reference evidence="3 4" key="1">
    <citation type="submission" date="2020-05" db="EMBL/GenBank/DDBJ databases">
        <title>Identification and distribution of gene clusters putatively required for synthesis of sphingolipid metabolism inhibitors in phylogenetically diverse species of the filamentous fungus Fusarium.</title>
        <authorList>
            <person name="Kim H.-S."/>
            <person name="Busman M."/>
            <person name="Brown D.W."/>
            <person name="Divon H."/>
            <person name="Uhlig S."/>
            <person name="Proctor R.H."/>
        </authorList>
    </citation>
    <scope>NUCLEOTIDE SEQUENCE [LARGE SCALE GENOMIC DNA]</scope>
    <source>
        <strain evidence="3 4">NRRL 66333</strain>
    </source>
</reference>
<gene>
    <name evidence="3" type="ORF">FSUBG_7989</name>
</gene>
<feature type="compositionally biased region" description="Basic and acidic residues" evidence="1">
    <location>
        <begin position="1"/>
        <end position="10"/>
    </location>
</feature>
<evidence type="ECO:0000313" key="4">
    <source>
        <dbReference type="Proteomes" id="UP000547976"/>
    </source>
</evidence>
<feature type="region of interest" description="Disordered" evidence="1">
    <location>
        <begin position="355"/>
        <end position="386"/>
    </location>
</feature>
<sequence length="419" mass="47468">MSAHDVDNAHDGVTIQLPPASKDTDPSTESLKQSIETPLKFQIPEDCRTFTPFPRLPPEIRAQIWQATLETPGMHFLKIDTDWHPATGLGKWWLKESTFLHASAQGQDGDVDSMAFEVRREARPTAKVYGTLKPLYPTPQADISYYTNLHQQLTKLSVTCNEAAAVAKSLTNRSTTFRLNTGRIVSLNSFSDVIYLEYVPPEVYEDSIRFNKVLNCSGLDQIRKVAVRYCHKWFLAQYLPNLEQFFFVDYLILRKSDLNAATDHHGFQRDLKAKTGTCRFEGGNRSYFEADTQDWTISSRVLQVKSWLQENFVKYAKSSSLSTHKNPEQVEFRVLACEWNVEPPSEPKKALAIPVKKGRNKRANSEEHTLSRTNRRGSTPTASSPVADSLPLDLAIKFPFVFDAGGSNNFEFTFSMSLK</sequence>
<feature type="compositionally biased region" description="Polar residues" evidence="1">
    <location>
        <begin position="376"/>
        <end position="386"/>
    </location>
</feature>
<dbReference type="GeneID" id="59321068"/>
<organism evidence="3 4">
    <name type="scientific">Gibberella subglutinans</name>
    <name type="common">Fusarium subglutinans</name>
    <dbReference type="NCBI Taxonomy" id="42677"/>
    <lineage>
        <taxon>Eukaryota</taxon>
        <taxon>Fungi</taxon>
        <taxon>Dikarya</taxon>
        <taxon>Ascomycota</taxon>
        <taxon>Pezizomycotina</taxon>
        <taxon>Sordariomycetes</taxon>
        <taxon>Hypocreomycetidae</taxon>
        <taxon>Hypocreales</taxon>
        <taxon>Nectriaceae</taxon>
        <taxon>Fusarium</taxon>
        <taxon>Fusarium fujikuroi species complex</taxon>
    </lineage>
</organism>
<accession>A0A8H5UWE6</accession>
<dbReference type="Pfam" id="PF20150">
    <property type="entry name" value="2EXR"/>
    <property type="match status" value="1"/>
</dbReference>
<name>A0A8H5UWE6_GIBSU</name>
<feature type="domain" description="2EXR" evidence="2">
    <location>
        <begin position="50"/>
        <end position="129"/>
    </location>
</feature>
<evidence type="ECO:0000259" key="2">
    <source>
        <dbReference type="Pfam" id="PF20150"/>
    </source>
</evidence>
<comment type="caution">
    <text evidence="3">The sequence shown here is derived from an EMBL/GenBank/DDBJ whole genome shotgun (WGS) entry which is preliminary data.</text>
</comment>
<feature type="region of interest" description="Disordered" evidence="1">
    <location>
        <begin position="1"/>
        <end position="33"/>
    </location>
</feature>